<dbReference type="EMBL" id="JACCJC010000147">
    <property type="protein sequence ID" value="KAF6222543.1"/>
    <property type="molecule type" value="Genomic_DNA"/>
</dbReference>
<dbReference type="AlphaFoldDB" id="A0A8H6FC80"/>
<comment type="caution">
    <text evidence="1">The sequence shown here is derived from an EMBL/GenBank/DDBJ whole genome shotgun (WGS) entry which is preliminary data.</text>
</comment>
<dbReference type="RefSeq" id="XP_037157928.1">
    <property type="nucleotide sequence ID" value="XM_037315196.1"/>
</dbReference>
<name>A0A8H6FC80_9LECA</name>
<evidence type="ECO:0000313" key="1">
    <source>
        <dbReference type="EMBL" id="KAF6222543.1"/>
    </source>
</evidence>
<protein>
    <submittedName>
        <fullName evidence="1">Uncharacterized protein</fullName>
    </submittedName>
</protein>
<dbReference type="GeneID" id="59295000"/>
<dbReference type="Proteomes" id="UP000578531">
    <property type="component" value="Unassembled WGS sequence"/>
</dbReference>
<proteinExistence type="predicted"/>
<keyword evidence="2" id="KW-1185">Reference proteome</keyword>
<evidence type="ECO:0000313" key="2">
    <source>
        <dbReference type="Proteomes" id="UP000578531"/>
    </source>
</evidence>
<gene>
    <name evidence="1" type="ORF">HO173_013376</name>
</gene>
<dbReference type="OrthoDB" id="9993796at2759"/>
<sequence>MEDAGALGHLFRSVHDPATIEKRLQLFWLVRKDRVSRTQIMASVRAGREKKWSRSLRSMPIRQDQPFRLHTKNELTTTMIMMFSQNVRKYF</sequence>
<organism evidence="1 2">
    <name type="scientific">Letharia columbiana</name>
    <dbReference type="NCBI Taxonomy" id="112416"/>
    <lineage>
        <taxon>Eukaryota</taxon>
        <taxon>Fungi</taxon>
        <taxon>Dikarya</taxon>
        <taxon>Ascomycota</taxon>
        <taxon>Pezizomycotina</taxon>
        <taxon>Lecanoromycetes</taxon>
        <taxon>OSLEUM clade</taxon>
        <taxon>Lecanoromycetidae</taxon>
        <taxon>Lecanorales</taxon>
        <taxon>Lecanorineae</taxon>
        <taxon>Parmeliaceae</taxon>
        <taxon>Letharia</taxon>
    </lineage>
</organism>
<reference evidence="1 2" key="1">
    <citation type="journal article" date="2020" name="Genomics">
        <title>Complete, high-quality genomes from long-read metagenomic sequencing of two wolf lichen thalli reveals enigmatic genome architecture.</title>
        <authorList>
            <person name="McKenzie S.K."/>
            <person name="Walston R.F."/>
            <person name="Allen J.L."/>
        </authorList>
    </citation>
    <scope>NUCLEOTIDE SEQUENCE [LARGE SCALE GENOMIC DNA]</scope>
    <source>
        <strain evidence="1">WasteWater2</strain>
    </source>
</reference>
<accession>A0A8H6FC80</accession>